<evidence type="ECO:0000256" key="1">
    <source>
        <dbReference type="ARBA" id="ARBA00005854"/>
    </source>
</evidence>
<organism evidence="7 8">
    <name type="scientific">Halorarum salinum</name>
    <dbReference type="NCBI Taxonomy" id="2743089"/>
    <lineage>
        <taxon>Archaea</taxon>
        <taxon>Methanobacteriati</taxon>
        <taxon>Methanobacteriota</taxon>
        <taxon>Stenosarchaea group</taxon>
        <taxon>Halobacteria</taxon>
        <taxon>Halobacteriales</taxon>
        <taxon>Haloferacaceae</taxon>
        <taxon>Halorarum</taxon>
    </lineage>
</organism>
<feature type="domain" description="D-isomer specific 2-hydroxyacid dehydrogenase NAD-binding" evidence="6">
    <location>
        <begin position="108"/>
        <end position="283"/>
    </location>
</feature>
<dbReference type="InterPro" id="IPR043322">
    <property type="entry name" value="CtBP"/>
</dbReference>
<keyword evidence="3" id="KW-0520">NAD</keyword>
<reference evidence="7 8" key="1">
    <citation type="submission" date="2020-06" db="EMBL/GenBank/DDBJ databases">
        <title>NJ-3-1, isolated from saline soil.</title>
        <authorList>
            <person name="Cui H.L."/>
            <person name="Shi X."/>
        </authorList>
    </citation>
    <scope>NUCLEOTIDE SEQUENCE [LARGE SCALE GENOMIC DNA]</scope>
    <source>
        <strain evidence="7 8">NJ-3-1</strain>
    </source>
</reference>
<accession>A0A7D5Q8J4</accession>
<dbReference type="InterPro" id="IPR029753">
    <property type="entry name" value="D-isomer_DH_CS"/>
</dbReference>
<dbReference type="GeneID" id="56036693"/>
<evidence type="ECO:0000259" key="5">
    <source>
        <dbReference type="Pfam" id="PF00389"/>
    </source>
</evidence>
<evidence type="ECO:0000313" key="8">
    <source>
        <dbReference type="Proteomes" id="UP000509626"/>
    </source>
</evidence>
<evidence type="ECO:0000259" key="6">
    <source>
        <dbReference type="Pfam" id="PF02826"/>
    </source>
</evidence>
<feature type="domain" description="D-isomer specific 2-hydroxyacid dehydrogenase catalytic" evidence="5">
    <location>
        <begin position="18"/>
        <end position="315"/>
    </location>
</feature>
<evidence type="ECO:0000256" key="4">
    <source>
        <dbReference type="RuleBase" id="RU003719"/>
    </source>
</evidence>
<dbReference type="CDD" id="cd05299">
    <property type="entry name" value="CtBP_dh"/>
    <property type="match status" value="1"/>
</dbReference>
<dbReference type="GO" id="GO:0006564">
    <property type="term" value="P:L-serine biosynthetic process"/>
    <property type="evidence" value="ECO:0007669"/>
    <property type="project" value="UniProtKB-ARBA"/>
</dbReference>
<dbReference type="Pfam" id="PF00389">
    <property type="entry name" value="2-Hacid_dh"/>
    <property type="match status" value="1"/>
</dbReference>
<dbReference type="Proteomes" id="UP000509626">
    <property type="component" value="Chromosome"/>
</dbReference>
<dbReference type="KEGG" id="halu:HUG12_04500"/>
<dbReference type="SUPFAM" id="SSF52283">
    <property type="entry name" value="Formate/glycerate dehydrogenase catalytic domain-like"/>
    <property type="match status" value="1"/>
</dbReference>
<sequence>MPKLVVTDSNFPDLSIERELATNADVELESIQAESPAEVIETASDADGLLTQYLDLPAEVFEGLSNLKVVGRYGIGVDSVDLTAATAANVQVLNVPTYCIDEVSTHALALLLACARKIPQFNKTVKAGGWDWTHGKPIHRLAGSILGLAGFGNVSQELAKKAQSLGVDVHVYDPYLSAEEIREEGARKVDFDTLLSDSDFISVHVPLTEETESLFDLSSFSQMKETAILINTARGEVVDVEALSSALDEGEIASAGLDVLPEEPPGDLPLLDREDAILTPHVAWYSEESQIELRRTITEDVLRVLSGETPENLVNSGVV</sequence>
<keyword evidence="2 4" id="KW-0560">Oxidoreductase</keyword>
<protein>
    <submittedName>
        <fullName evidence="7">C-terminal binding protein</fullName>
    </submittedName>
</protein>
<dbReference type="GO" id="GO:0004617">
    <property type="term" value="F:phosphoglycerate dehydrogenase activity"/>
    <property type="evidence" value="ECO:0007669"/>
    <property type="project" value="UniProtKB-ARBA"/>
</dbReference>
<dbReference type="GO" id="GO:0003714">
    <property type="term" value="F:transcription corepressor activity"/>
    <property type="evidence" value="ECO:0007669"/>
    <property type="project" value="InterPro"/>
</dbReference>
<dbReference type="SUPFAM" id="SSF51735">
    <property type="entry name" value="NAD(P)-binding Rossmann-fold domains"/>
    <property type="match status" value="1"/>
</dbReference>
<dbReference type="AlphaFoldDB" id="A0A7D5Q8J4"/>
<dbReference type="PANTHER" id="PTHR43761">
    <property type="entry name" value="D-ISOMER SPECIFIC 2-HYDROXYACID DEHYDROGENASE FAMILY PROTEIN (AFU_ORTHOLOGUE AFUA_1G13630)"/>
    <property type="match status" value="1"/>
</dbReference>
<dbReference type="Pfam" id="PF02826">
    <property type="entry name" value="2-Hacid_dh_C"/>
    <property type="match status" value="1"/>
</dbReference>
<dbReference type="InterPro" id="IPR050418">
    <property type="entry name" value="D-iso_2-hydroxyacid_DH_PdxB"/>
</dbReference>
<evidence type="ECO:0000313" key="7">
    <source>
        <dbReference type="EMBL" id="QLG61036.1"/>
    </source>
</evidence>
<keyword evidence="8" id="KW-1185">Reference proteome</keyword>
<proteinExistence type="inferred from homology"/>
<dbReference type="GO" id="GO:0051287">
    <property type="term" value="F:NAD binding"/>
    <property type="evidence" value="ECO:0007669"/>
    <property type="project" value="InterPro"/>
</dbReference>
<dbReference type="PROSITE" id="PS00671">
    <property type="entry name" value="D_2_HYDROXYACID_DH_3"/>
    <property type="match status" value="1"/>
</dbReference>
<dbReference type="GO" id="GO:0047545">
    <property type="term" value="F:(S)-2-hydroxyglutarate dehydrogenase activity"/>
    <property type="evidence" value="ECO:0007669"/>
    <property type="project" value="UniProtKB-ARBA"/>
</dbReference>
<name>A0A7D5Q8J4_9EURY</name>
<dbReference type="EMBL" id="CP058579">
    <property type="protein sequence ID" value="QLG61036.1"/>
    <property type="molecule type" value="Genomic_DNA"/>
</dbReference>
<evidence type="ECO:0000256" key="3">
    <source>
        <dbReference type="ARBA" id="ARBA00023027"/>
    </source>
</evidence>
<dbReference type="InterPro" id="IPR006140">
    <property type="entry name" value="D-isomer_DH_NAD-bd"/>
</dbReference>
<dbReference type="InterPro" id="IPR036291">
    <property type="entry name" value="NAD(P)-bd_dom_sf"/>
</dbReference>
<dbReference type="InterPro" id="IPR006139">
    <property type="entry name" value="D-isomer_2_OHA_DH_cat_dom"/>
</dbReference>
<dbReference type="Gene3D" id="3.40.50.720">
    <property type="entry name" value="NAD(P)-binding Rossmann-like Domain"/>
    <property type="match status" value="2"/>
</dbReference>
<dbReference type="OrthoDB" id="34275at2157"/>
<comment type="similarity">
    <text evidence="1 4">Belongs to the D-isomer specific 2-hydroxyacid dehydrogenase family.</text>
</comment>
<evidence type="ECO:0000256" key="2">
    <source>
        <dbReference type="ARBA" id="ARBA00023002"/>
    </source>
</evidence>
<dbReference type="FunFam" id="3.40.50.720:FF:000041">
    <property type="entry name" value="D-3-phosphoglycerate dehydrogenase"/>
    <property type="match status" value="1"/>
</dbReference>
<dbReference type="PANTHER" id="PTHR43761:SF1">
    <property type="entry name" value="D-ISOMER SPECIFIC 2-HYDROXYACID DEHYDROGENASE CATALYTIC DOMAIN-CONTAINING PROTEIN-RELATED"/>
    <property type="match status" value="1"/>
</dbReference>
<gene>
    <name evidence="7" type="ORF">HUG12_04500</name>
</gene>
<dbReference type="PROSITE" id="PS00670">
    <property type="entry name" value="D_2_HYDROXYACID_DH_2"/>
    <property type="match status" value="1"/>
</dbReference>
<dbReference type="RefSeq" id="WP_179267620.1">
    <property type="nucleotide sequence ID" value="NZ_CP058579.1"/>
</dbReference>